<evidence type="ECO:0000313" key="1">
    <source>
        <dbReference type="EMBL" id="SVB58080.1"/>
    </source>
</evidence>
<feature type="non-terminal residue" evidence="1">
    <location>
        <position position="1"/>
    </location>
</feature>
<dbReference type="EMBL" id="UINC01048039">
    <property type="protein sequence ID" value="SVB58080.1"/>
    <property type="molecule type" value="Genomic_DNA"/>
</dbReference>
<name>A0A382F532_9ZZZZ</name>
<organism evidence="1">
    <name type="scientific">marine metagenome</name>
    <dbReference type="NCBI Taxonomy" id="408172"/>
    <lineage>
        <taxon>unclassified sequences</taxon>
        <taxon>metagenomes</taxon>
        <taxon>ecological metagenomes</taxon>
    </lineage>
</organism>
<proteinExistence type="predicted"/>
<dbReference type="AlphaFoldDB" id="A0A382F532"/>
<protein>
    <submittedName>
        <fullName evidence="1">Uncharacterized protein</fullName>
    </submittedName>
</protein>
<reference evidence="1" key="1">
    <citation type="submission" date="2018-05" db="EMBL/GenBank/DDBJ databases">
        <authorList>
            <person name="Lanie J.A."/>
            <person name="Ng W.-L."/>
            <person name="Kazmierczak K.M."/>
            <person name="Andrzejewski T.M."/>
            <person name="Davidsen T.M."/>
            <person name="Wayne K.J."/>
            <person name="Tettelin H."/>
            <person name="Glass J.I."/>
            <person name="Rusch D."/>
            <person name="Podicherti R."/>
            <person name="Tsui H.-C.T."/>
            <person name="Winkler M.E."/>
        </authorList>
    </citation>
    <scope>NUCLEOTIDE SEQUENCE</scope>
</reference>
<gene>
    <name evidence="1" type="ORF">METZ01_LOCUS210934</name>
</gene>
<accession>A0A382F532</accession>
<sequence>EAYCCGHTIIQINHEMQKKDYLILESDFVISEKELNLISQIIKDNVILKRRNRDVSSNTLDLRLRDAFNHIEKKLLENSNERKKNDLREN</sequence>